<name>M1Y349_NATM8</name>
<protein>
    <submittedName>
        <fullName evidence="1">Uncharacterized protein</fullName>
    </submittedName>
</protein>
<dbReference type="AlphaFoldDB" id="M1Y349"/>
<organism evidence="1 2">
    <name type="scientific">Natronomonas moolapensis (strain DSM 18674 / CECT 7526 / JCM 14361 / 8.8.11)</name>
    <dbReference type="NCBI Taxonomy" id="268739"/>
    <lineage>
        <taxon>Archaea</taxon>
        <taxon>Methanobacteriati</taxon>
        <taxon>Methanobacteriota</taxon>
        <taxon>Stenosarchaea group</taxon>
        <taxon>Halobacteria</taxon>
        <taxon>Halobacteriales</taxon>
        <taxon>Natronomonadaceae</taxon>
        <taxon>Natronomonas</taxon>
    </lineage>
</organism>
<dbReference type="Proteomes" id="UP000011867">
    <property type="component" value="Chromosome"/>
</dbReference>
<dbReference type="EMBL" id="HF582854">
    <property type="protein sequence ID" value="CCQ36932.1"/>
    <property type="molecule type" value="Genomic_DNA"/>
</dbReference>
<dbReference type="HOGENOM" id="CLU_204976_0_0_2"/>
<dbReference type="KEGG" id="nmo:Nmlp_2779"/>
<evidence type="ECO:0000313" key="2">
    <source>
        <dbReference type="Proteomes" id="UP000011867"/>
    </source>
</evidence>
<accession>M1Y349</accession>
<sequence length="47" mass="5572">MRTEIDMERGGDLHERVKEYARENGIRHPRAYRELIEQGLETDGNDD</sequence>
<evidence type="ECO:0000313" key="1">
    <source>
        <dbReference type="EMBL" id="CCQ36932.1"/>
    </source>
</evidence>
<keyword evidence="2" id="KW-1185">Reference proteome</keyword>
<dbReference type="eggNOG" id="arCOG06442">
    <property type="taxonomic scope" value="Archaea"/>
</dbReference>
<reference evidence="1 2" key="1">
    <citation type="journal article" date="2013" name="Genome Announc.">
        <title>Genome of the haloarchaeon Natronomonas moolapensis, a neutrophilic member of a previously haloalkaliphilic genus.</title>
        <authorList>
            <person name="Dyall-Smith M.L."/>
            <person name="Pfeiffer F."/>
            <person name="Oberwinkler T."/>
            <person name="Klee K."/>
            <person name="Rampp M."/>
            <person name="Palm P."/>
            <person name="Gross K."/>
            <person name="Schuster S.C."/>
            <person name="Oesterhelt D."/>
        </authorList>
    </citation>
    <scope>NUCLEOTIDE SEQUENCE [LARGE SCALE GENOMIC DNA]</scope>
    <source>
        <strain evidence="2">DSM 18674 / JCM 14361 / 8.8.11</strain>
    </source>
</reference>
<proteinExistence type="predicted"/>
<gene>
    <name evidence="1" type="ordered locus">Nmlp_2779</name>
</gene>